<dbReference type="EMBL" id="FNMZ01000001">
    <property type="protein sequence ID" value="SDW23766.1"/>
    <property type="molecule type" value="Genomic_DNA"/>
</dbReference>
<evidence type="ECO:0000256" key="1">
    <source>
        <dbReference type="ARBA" id="ARBA00023015"/>
    </source>
</evidence>
<dbReference type="PANTHER" id="PTHR30055:SF240">
    <property type="entry name" value="HTH-TYPE TRANSCRIPTIONAL REGULATOR ACRR"/>
    <property type="match status" value="1"/>
</dbReference>
<accession>A0A1H2RWB6</accession>
<feature type="DNA-binding region" description="H-T-H motif" evidence="4">
    <location>
        <begin position="38"/>
        <end position="57"/>
    </location>
</feature>
<name>A0A1H2RWB6_9RHOB</name>
<evidence type="ECO:0000259" key="5">
    <source>
        <dbReference type="PROSITE" id="PS50977"/>
    </source>
</evidence>
<evidence type="ECO:0000256" key="3">
    <source>
        <dbReference type="ARBA" id="ARBA00023163"/>
    </source>
</evidence>
<protein>
    <submittedName>
        <fullName evidence="6">Transcriptional regulator, TetR family</fullName>
    </submittedName>
</protein>
<evidence type="ECO:0000256" key="2">
    <source>
        <dbReference type="ARBA" id="ARBA00023125"/>
    </source>
</evidence>
<dbReference type="SUPFAM" id="SSF48498">
    <property type="entry name" value="Tetracyclin repressor-like, C-terminal domain"/>
    <property type="match status" value="1"/>
</dbReference>
<feature type="domain" description="HTH tetR-type" evidence="5">
    <location>
        <begin position="15"/>
        <end position="75"/>
    </location>
</feature>
<dbReference type="PRINTS" id="PR00455">
    <property type="entry name" value="HTHTETR"/>
</dbReference>
<dbReference type="OrthoDB" id="9814200at2"/>
<dbReference type="Proteomes" id="UP000199118">
    <property type="component" value="Unassembled WGS sequence"/>
</dbReference>
<keyword evidence="1" id="KW-0805">Transcription regulation</keyword>
<organism evidence="6 7">
    <name type="scientific">Albimonas donghaensis</name>
    <dbReference type="NCBI Taxonomy" id="356660"/>
    <lineage>
        <taxon>Bacteria</taxon>
        <taxon>Pseudomonadati</taxon>
        <taxon>Pseudomonadota</taxon>
        <taxon>Alphaproteobacteria</taxon>
        <taxon>Rhodobacterales</taxon>
        <taxon>Paracoccaceae</taxon>
        <taxon>Albimonas</taxon>
    </lineage>
</organism>
<evidence type="ECO:0000256" key="4">
    <source>
        <dbReference type="PROSITE-ProRule" id="PRU00335"/>
    </source>
</evidence>
<dbReference type="RefSeq" id="WP_092679524.1">
    <property type="nucleotide sequence ID" value="NZ_FNMZ01000001.1"/>
</dbReference>
<dbReference type="Gene3D" id="1.10.10.60">
    <property type="entry name" value="Homeodomain-like"/>
    <property type="match status" value="1"/>
</dbReference>
<evidence type="ECO:0000313" key="6">
    <source>
        <dbReference type="EMBL" id="SDW23766.1"/>
    </source>
</evidence>
<dbReference type="AlphaFoldDB" id="A0A1H2RWB6"/>
<dbReference type="InterPro" id="IPR001647">
    <property type="entry name" value="HTH_TetR"/>
</dbReference>
<dbReference type="InterPro" id="IPR050109">
    <property type="entry name" value="HTH-type_TetR-like_transc_reg"/>
</dbReference>
<dbReference type="Pfam" id="PF17932">
    <property type="entry name" value="TetR_C_24"/>
    <property type="match status" value="1"/>
</dbReference>
<reference evidence="6 7" key="1">
    <citation type="submission" date="2016-10" db="EMBL/GenBank/DDBJ databases">
        <authorList>
            <person name="de Groot N.N."/>
        </authorList>
    </citation>
    <scope>NUCLEOTIDE SEQUENCE [LARGE SCALE GENOMIC DNA]</scope>
    <source>
        <strain evidence="6 7">DSM 17890</strain>
    </source>
</reference>
<proteinExistence type="predicted"/>
<dbReference type="PROSITE" id="PS50977">
    <property type="entry name" value="HTH_TETR_2"/>
    <property type="match status" value="1"/>
</dbReference>
<dbReference type="InterPro" id="IPR009057">
    <property type="entry name" value="Homeodomain-like_sf"/>
</dbReference>
<dbReference type="STRING" id="356660.SAMN05444336_101480"/>
<dbReference type="Gene3D" id="1.10.357.10">
    <property type="entry name" value="Tetracycline Repressor, domain 2"/>
    <property type="match status" value="1"/>
</dbReference>
<keyword evidence="2 4" id="KW-0238">DNA-binding</keyword>
<evidence type="ECO:0000313" key="7">
    <source>
        <dbReference type="Proteomes" id="UP000199118"/>
    </source>
</evidence>
<keyword evidence="3" id="KW-0804">Transcription</keyword>
<dbReference type="Pfam" id="PF00440">
    <property type="entry name" value="TetR_N"/>
    <property type="match status" value="1"/>
</dbReference>
<dbReference type="InterPro" id="IPR041490">
    <property type="entry name" value="KstR2_TetR_C"/>
</dbReference>
<gene>
    <name evidence="6" type="ORF">SAMN05444336_101480</name>
</gene>
<sequence>MNGRTEGRGVRKRAVVRREEIVSIAADIFATKGYNGASLRDIAERAGMTKAALYYHFPDKEQIFGAVVMTRMEALNAAVTEATTAAGDDPLARILAFFDAAAGRIDEDPMGWIASSNTFWTLERLQSQPAVIEARDAFEAVLRQALRDGRDQGLVAEEDIGLLGRMLISCLDVIPRWMKRDGPLNARQIMRRYLRFALAGVLTETGRAQLDDPAGDDAR</sequence>
<dbReference type="GO" id="GO:0003700">
    <property type="term" value="F:DNA-binding transcription factor activity"/>
    <property type="evidence" value="ECO:0007669"/>
    <property type="project" value="TreeGrafter"/>
</dbReference>
<keyword evidence="7" id="KW-1185">Reference proteome</keyword>
<dbReference type="GO" id="GO:0000976">
    <property type="term" value="F:transcription cis-regulatory region binding"/>
    <property type="evidence" value="ECO:0007669"/>
    <property type="project" value="TreeGrafter"/>
</dbReference>
<dbReference type="SUPFAM" id="SSF46689">
    <property type="entry name" value="Homeodomain-like"/>
    <property type="match status" value="1"/>
</dbReference>
<dbReference type="InterPro" id="IPR036271">
    <property type="entry name" value="Tet_transcr_reg_TetR-rel_C_sf"/>
</dbReference>
<dbReference type="PANTHER" id="PTHR30055">
    <property type="entry name" value="HTH-TYPE TRANSCRIPTIONAL REGULATOR RUTR"/>
    <property type="match status" value="1"/>
</dbReference>